<dbReference type="GO" id="GO:0033499">
    <property type="term" value="P:galactose catabolic process via UDP-galactose, Leloir pathway"/>
    <property type="evidence" value="ECO:0007669"/>
    <property type="project" value="TreeGrafter"/>
</dbReference>
<dbReference type="PANTHER" id="PTHR10091">
    <property type="entry name" value="ALDOSE-1-EPIMERASE"/>
    <property type="match status" value="1"/>
</dbReference>
<proteinExistence type="predicted"/>
<dbReference type="GO" id="GO:0004034">
    <property type="term" value="F:aldose 1-epimerase activity"/>
    <property type="evidence" value="ECO:0007669"/>
    <property type="project" value="TreeGrafter"/>
</dbReference>
<dbReference type="InterPro" id="IPR037480">
    <property type="entry name" value="YihR-like"/>
</dbReference>
<dbReference type="KEGG" id="aaq:AOC05_02430"/>
<gene>
    <name evidence="1" type="ORF">AOC05_02430</name>
</gene>
<reference evidence="2" key="1">
    <citation type="submission" date="2015-09" db="EMBL/GenBank/DDBJ databases">
        <title>Complete genome of Arthrobacter alpinus strain R3.8.</title>
        <authorList>
            <person name="See-Too W.S."/>
            <person name="Chan K.G."/>
        </authorList>
    </citation>
    <scope>NUCLEOTIDE SEQUENCE [LARGE SCALE GENOMIC DNA]</scope>
    <source>
        <strain evidence="2">R3.8</strain>
    </source>
</reference>
<dbReference type="OrthoDB" id="4739604at2"/>
<protein>
    <submittedName>
        <fullName evidence="1">Aldose epimerase</fullName>
    </submittedName>
</protein>
<dbReference type="GO" id="GO:0006006">
    <property type="term" value="P:glucose metabolic process"/>
    <property type="evidence" value="ECO:0007669"/>
    <property type="project" value="TreeGrafter"/>
</dbReference>
<dbReference type="AlphaFoldDB" id="A0A0M4QL29"/>
<organism evidence="1 2">
    <name type="scientific">Arthrobacter alpinus</name>
    <dbReference type="NCBI Taxonomy" id="656366"/>
    <lineage>
        <taxon>Bacteria</taxon>
        <taxon>Bacillati</taxon>
        <taxon>Actinomycetota</taxon>
        <taxon>Actinomycetes</taxon>
        <taxon>Micrococcales</taxon>
        <taxon>Micrococcaceae</taxon>
        <taxon>Arthrobacter</taxon>
    </lineage>
</organism>
<dbReference type="EMBL" id="CP012677">
    <property type="protein sequence ID" value="ALE91472.1"/>
    <property type="molecule type" value="Genomic_DNA"/>
</dbReference>
<dbReference type="InterPro" id="IPR011013">
    <property type="entry name" value="Gal_mutarotase_sf_dom"/>
</dbReference>
<dbReference type="PATRIC" id="fig|656366.3.peg.544"/>
<accession>A0A0M4QL29</accession>
<dbReference type="RefSeq" id="WP_062005391.1">
    <property type="nucleotide sequence ID" value="NZ_CP012677.1"/>
</dbReference>
<dbReference type="SUPFAM" id="SSF74650">
    <property type="entry name" value="Galactose mutarotase-like"/>
    <property type="match status" value="1"/>
</dbReference>
<dbReference type="InterPro" id="IPR014718">
    <property type="entry name" value="GH-type_carb-bd"/>
</dbReference>
<keyword evidence="2" id="KW-1185">Reference proteome</keyword>
<dbReference type="PANTHER" id="PTHR10091:SF0">
    <property type="entry name" value="GALACTOSE MUTAROTASE"/>
    <property type="match status" value="1"/>
</dbReference>
<dbReference type="CDD" id="cd09022">
    <property type="entry name" value="Aldose_epim_Ec_YihR"/>
    <property type="match status" value="1"/>
</dbReference>
<dbReference type="Gene3D" id="2.70.98.10">
    <property type="match status" value="1"/>
</dbReference>
<dbReference type="InterPro" id="IPR008183">
    <property type="entry name" value="Aldose_1/G6P_1-epimerase"/>
</dbReference>
<name>A0A0M4QL29_9MICC</name>
<dbReference type="Proteomes" id="UP000062833">
    <property type="component" value="Chromosome"/>
</dbReference>
<evidence type="ECO:0000313" key="1">
    <source>
        <dbReference type="EMBL" id="ALE91472.1"/>
    </source>
</evidence>
<dbReference type="Pfam" id="PF01263">
    <property type="entry name" value="Aldose_epim"/>
    <property type="match status" value="1"/>
</dbReference>
<evidence type="ECO:0000313" key="2">
    <source>
        <dbReference type="Proteomes" id="UP000062833"/>
    </source>
</evidence>
<sequence>MNTPRILAASGQQFTLRRGGGCVIVASLAAGLRYYDRAGVELVESYGTDGTAPGAAGITLAPFANRVDGGRWELNGTVQQLDITEVERNNAIHGLLRNTGYTALESSDHHVLLEAGIFPQHGYPFLARHQVRYELLESGELRVEQTLINDSPTPAPFVLGAHPYFRIGNTAPEELTIMVDAQTRLAVTDRMIPTDRVPVGGIYDLRHGRPVKDAVMDTAFTHLAGSAADDGPSADDGVTRHTLHAPDGRSVSLWHDGTVRYVHVYITETFPGRSLAVAMEPMTGPANAFNSGEGLKWLEPGASFTMRWGIDSVLE</sequence>
<dbReference type="GO" id="GO:0030246">
    <property type="term" value="F:carbohydrate binding"/>
    <property type="evidence" value="ECO:0007669"/>
    <property type="project" value="InterPro"/>
</dbReference>